<dbReference type="Gene3D" id="1.10.1170.10">
    <property type="entry name" value="Inhibitor Of Apoptosis Protein (2mihbC-IAP-1), Chain A"/>
    <property type="match status" value="2"/>
</dbReference>
<dbReference type="GO" id="GO:0008270">
    <property type="term" value="F:zinc ion binding"/>
    <property type="evidence" value="ECO:0007669"/>
    <property type="project" value="UniProtKB-KW"/>
</dbReference>
<evidence type="ECO:0000256" key="4">
    <source>
        <dbReference type="ARBA" id="ARBA00022833"/>
    </source>
</evidence>
<dbReference type="CDD" id="cd00022">
    <property type="entry name" value="BIR"/>
    <property type="match status" value="2"/>
</dbReference>
<dbReference type="SUPFAM" id="SSF57924">
    <property type="entry name" value="Inhibitor of apoptosis (IAP) repeat"/>
    <property type="match status" value="2"/>
</dbReference>
<sequence length="585" mass="66149">MFVFTEVLVLNYILIAWGNPTQCNEQGTCSDYTTTRACKMNKVKMDFPRYGRATEATHQPLAWHKTFAPNCQFLSNNASHNVMDLDVQFVTEEEVAVTHSELQTASALQQNVTLSRIRDNSTDGVSEDTDIKELYARHCNLRSLIPRNHIDILLNLPPDQPRSFPEFCYERNRRRSFVSWPRTDISTRELAASGFVYQGHGDVVECIYCKVRLRDWSNETTPHDRHIKSSPGCQFVQGSTAVTNVPDVLSDLFEVADDPNSQSNLLGGVGIITEVVKHPEMAVQSRREATFLTWPRPNRKMAVEFINSPLFYKDGCRDELFYLGEGDTVCCFSCGVEMSNWTSVENIWVRHARQSPNCQLLIREKGHDFINDVIDEHGRYVVPAKEPVINIVTTRMLRPRMDSPAAQAVLDMTDPAYRREDVRAALILNIKYGQSDFLYARDLVAAILKRLEDNEQLTHVRQEIELEIPIPEVVQHPEGAEGSEEREMETTEATSSDPAVNEEGEGAQREDGQAMSLMEAPTMPTSGRELQMFFTCKVCLENPLGIVFLPCGHFVCCATCAPAMVQCPLCRQEVRGTVRTTFAHL</sequence>
<dbReference type="InterPro" id="IPR001370">
    <property type="entry name" value="BIR_rpt"/>
</dbReference>
<dbReference type="Proteomes" id="UP000593567">
    <property type="component" value="Unassembled WGS sequence"/>
</dbReference>
<evidence type="ECO:0000259" key="8">
    <source>
        <dbReference type="PROSITE" id="PS50089"/>
    </source>
</evidence>
<feature type="chain" id="PRO_5029464632" evidence="7">
    <location>
        <begin position="19"/>
        <end position="585"/>
    </location>
</feature>
<evidence type="ECO:0000256" key="7">
    <source>
        <dbReference type="SAM" id="SignalP"/>
    </source>
</evidence>
<evidence type="ECO:0000256" key="1">
    <source>
        <dbReference type="ARBA" id="ARBA00006672"/>
    </source>
</evidence>
<protein>
    <submittedName>
        <fullName evidence="9">BIRC7</fullName>
    </submittedName>
</protein>
<dbReference type="EMBL" id="VXIV02000238">
    <property type="protein sequence ID" value="KAF6039566.1"/>
    <property type="molecule type" value="Genomic_DNA"/>
</dbReference>
<evidence type="ECO:0000313" key="10">
    <source>
        <dbReference type="Proteomes" id="UP000593567"/>
    </source>
</evidence>
<dbReference type="PROSITE" id="PS01282">
    <property type="entry name" value="BIR_REPEAT_1"/>
    <property type="match status" value="1"/>
</dbReference>
<dbReference type="Pfam" id="PF00653">
    <property type="entry name" value="BIR"/>
    <property type="match status" value="2"/>
</dbReference>
<dbReference type="SMART" id="SM00184">
    <property type="entry name" value="RING"/>
    <property type="match status" value="1"/>
</dbReference>
<evidence type="ECO:0000256" key="2">
    <source>
        <dbReference type="ARBA" id="ARBA00022723"/>
    </source>
</evidence>
<dbReference type="GO" id="GO:0043027">
    <property type="term" value="F:cysteine-type endopeptidase inhibitor activity involved in apoptotic process"/>
    <property type="evidence" value="ECO:0007669"/>
    <property type="project" value="TreeGrafter"/>
</dbReference>
<dbReference type="GO" id="GO:0005634">
    <property type="term" value="C:nucleus"/>
    <property type="evidence" value="ECO:0007669"/>
    <property type="project" value="TreeGrafter"/>
</dbReference>
<keyword evidence="2" id="KW-0479">Metal-binding</keyword>
<dbReference type="PROSITE" id="PS50143">
    <property type="entry name" value="BIR_REPEAT_2"/>
    <property type="match status" value="2"/>
</dbReference>
<keyword evidence="10" id="KW-1185">Reference proteome</keyword>
<evidence type="ECO:0000256" key="3">
    <source>
        <dbReference type="ARBA" id="ARBA00022771"/>
    </source>
</evidence>
<dbReference type="PANTHER" id="PTHR10044:SF139">
    <property type="entry name" value="DEATH-ASSOCIATED INHIBITOR OF APOPTOSIS 2"/>
    <property type="match status" value="1"/>
</dbReference>
<organism evidence="9 10">
    <name type="scientific">Bugula neritina</name>
    <name type="common">Brown bryozoan</name>
    <name type="synonym">Sertularia neritina</name>
    <dbReference type="NCBI Taxonomy" id="10212"/>
    <lineage>
        <taxon>Eukaryota</taxon>
        <taxon>Metazoa</taxon>
        <taxon>Spiralia</taxon>
        <taxon>Lophotrochozoa</taxon>
        <taxon>Bryozoa</taxon>
        <taxon>Gymnolaemata</taxon>
        <taxon>Cheilostomatida</taxon>
        <taxon>Flustrina</taxon>
        <taxon>Buguloidea</taxon>
        <taxon>Bugulidae</taxon>
        <taxon>Bugula</taxon>
    </lineage>
</organism>
<dbReference type="FunFam" id="1.10.1170.10:FF:000002">
    <property type="entry name" value="Baculoviral IAP repeat containing 7"/>
    <property type="match status" value="1"/>
</dbReference>
<dbReference type="SMART" id="SM00238">
    <property type="entry name" value="BIR"/>
    <property type="match status" value="2"/>
</dbReference>
<accession>A0A7J7KN31</accession>
<dbReference type="PANTHER" id="PTHR10044">
    <property type="entry name" value="INHIBITOR OF APOPTOSIS"/>
    <property type="match status" value="1"/>
</dbReference>
<feature type="domain" description="RING-type" evidence="8">
    <location>
        <begin position="536"/>
        <end position="571"/>
    </location>
</feature>
<feature type="region of interest" description="Disordered" evidence="6">
    <location>
        <begin position="474"/>
        <end position="512"/>
    </location>
</feature>
<name>A0A7J7KN31_BUGNE</name>
<dbReference type="GO" id="GO:0051726">
    <property type="term" value="P:regulation of cell cycle"/>
    <property type="evidence" value="ECO:0007669"/>
    <property type="project" value="TreeGrafter"/>
</dbReference>
<evidence type="ECO:0000256" key="6">
    <source>
        <dbReference type="SAM" id="MobiDB-lite"/>
    </source>
</evidence>
<reference evidence="9" key="1">
    <citation type="submission" date="2020-06" db="EMBL/GenBank/DDBJ databases">
        <title>Draft genome of Bugula neritina, a colonial animal packing powerful symbionts and potential medicines.</title>
        <authorList>
            <person name="Rayko M."/>
        </authorList>
    </citation>
    <scope>NUCLEOTIDE SEQUENCE [LARGE SCALE GENOMIC DNA]</scope>
    <source>
        <strain evidence="9">Kwan_BN1</strain>
    </source>
</reference>
<keyword evidence="4" id="KW-0862">Zinc</keyword>
<dbReference type="Pfam" id="PF13920">
    <property type="entry name" value="zf-C3HC4_3"/>
    <property type="match status" value="1"/>
</dbReference>
<evidence type="ECO:0000313" key="9">
    <source>
        <dbReference type="EMBL" id="KAF6039566.1"/>
    </source>
</evidence>
<dbReference type="InterPro" id="IPR013083">
    <property type="entry name" value="Znf_RING/FYVE/PHD"/>
</dbReference>
<feature type="signal peptide" evidence="7">
    <location>
        <begin position="1"/>
        <end position="18"/>
    </location>
</feature>
<keyword evidence="3 5" id="KW-0863">Zinc-finger</keyword>
<keyword evidence="7" id="KW-0732">Signal</keyword>
<dbReference type="GO" id="GO:0005737">
    <property type="term" value="C:cytoplasm"/>
    <property type="evidence" value="ECO:0007669"/>
    <property type="project" value="TreeGrafter"/>
</dbReference>
<gene>
    <name evidence="9" type="ORF">EB796_002129</name>
</gene>
<dbReference type="PROSITE" id="PS50089">
    <property type="entry name" value="ZF_RING_2"/>
    <property type="match status" value="1"/>
</dbReference>
<dbReference type="GO" id="GO:0043066">
    <property type="term" value="P:negative regulation of apoptotic process"/>
    <property type="evidence" value="ECO:0007669"/>
    <property type="project" value="TreeGrafter"/>
</dbReference>
<evidence type="ECO:0000256" key="5">
    <source>
        <dbReference type="PROSITE-ProRule" id="PRU00175"/>
    </source>
</evidence>
<dbReference type="InterPro" id="IPR050784">
    <property type="entry name" value="IAP"/>
</dbReference>
<comment type="similarity">
    <text evidence="1">Belongs to the IAP family.</text>
</comment>
<dbReference type="Gene3D" id="3.30.40.10">
    <property type="entry name" value="Zinc/RING finger domain, C3HC4 (zinc finger)"/>
    <property type="match status" value="1"/>
</dbReference>
<proteinExistence type="inferred from homology"/>
<dbReference type="OrthoDB" id="10251804at2759"/>
<dbReference type="InterPro" id="IPR001841">
    <property type="entry name" value="Znf_RING"/>
</dbReference>
<comment type="caution">
    <text evidence="9">The sequence shown here is derived from an EMBL/GenBank/DDBJ whole genome shotgun (WGS) entry which is preliminary data.</text>
</comment>
<dbReference type="AlphaFoldDB" id="A0A7J7KN31"/>